<protein>
    <submittedName>
        <fullName evidence="1">Uncharacterized protein</fullName>
    </submittedName>
</protein>
<evidence type="ECO:0000313" key="1">
    <source>
        <dbReference type="EMBL" id="RDX82932.1"/>
    </source>
</evidence>
<dbReference type="EMBL" id="QJKJ01007507">
    <property type="protein sequence ID" value="RDX82932.1"/>
    <property type="molecule type" value="Genomic_DNA"/>
</dbReference>
<evidence type="ECO:0000313" key="2">
    <source>
        <dbReference type="Proteomes" id="UP000257109"/>
    </source>
</evidence>
<dbReference type="Proteomes" id="UP000257109">
    <property type="component" value="Unassembled WGS sequence"/>
</dbReference>
<keyword evidence="2" id="KW-1185">Reference proteome</keyword>
<gene>
    <name evidence="1" type="ORF">CR513_36230</name>
</gene>
<proteinExistence type="predicted"/>
<sequence length="75" mass="9063">MDHSNHEMVNLTTHQMTFNRHGFEIGYRNQPYFILAFLDYMLQIELSKGFKVLKFSVCERIRRINCRTYCLISNQ</sequence>
<name>A0A371FXA8_MUCPR</name>
<accession>A0A371FXA8</accession>
<reference evidence="1" key="1">
    <citation type="submission" date="2018-05" db="EMBL/GenBank/DDBJ databases">
        <title>Draft genome of Mucuna pruriens seed.</title>
        <authorList>
            <person name="Nnadi N.E."/>
            <person name="Vos R."/>
            <person name="Hasami M.H."/>
            <person name="Devisetty U.K."/>
            <person name="Aguiy J.C."/>
        </authorList>
    </citation>
    <scope>NUCLEOTIDE SEQUENCE [LARGE SCALE GENOMIC DNA]</scope>
    <source>
        <strain evidence="1">JCA_2017</strain>
    </source>
</reference>
<comment type="caution">
    <text evidence="1">The sequence shown here is derived from an EMBL/GenBank/DDBJ whole genome shotgun (WGS) entry which is preliminary data.</text>
</comment>
<feature type="non-terminal residue" evidence="1">
    <location>
        <position position="1"/>
    </location>
</feature>
<dbReference type="OrthoDB" id="1460127at2759"/>
<dbReference type="AlphaFoldDB" id="A0A371FXA8"/>
<organism evidence="1 2">
    <name type="scientific">Mucuna pruriens</name>
    <name type="common">Velvet bean</name>
    <name type="synonym">Dolichos pruriens</name>
    <dbReference type="NCBI Taxonomy" id="157652"/>
    <lineage>
        <taxon>Eukaryota</taxon>
        <taxon>Viridiplantae</taxon>
        <taxon>Streptophyta</taxon>
        <taxon>Embryophyta</taxon>
        <taxon>Tracheophyta</taxon>
        <taxon>Spermatophyta</taxon>
        <taxon>Magnoliopsida</taxon>
        <taxon>eudicotyledons</taxon>
        <taxon>Gunneridae</taxon>
        <taxon>Pentapetalae</taxon>
        <taxon>rosids</taxon>
        <taxon>fabids</taxon>
        <taxon>Fabales</taxon>
        <taxon>Fabaceae</taxon>
        <taxon>Papilionoideae</taxon>
        <taxon>50 kb inversion clade</taxon>
        <taxon>NPAAA clade</taxon>
        <taxon>indigoferoid/millettioid clade</taxon>
        <taxon>Phaseoleae</taxon>
        <taxon>Mucuna</taxon>
    </lineage>
</organism>